<dbReference type="Gene3D" id="3.40.50.300">
    <property type="entry name" value="P-loop containing nucleotide triphosphate hydrolases"/>
    <property type="match status" value="1"/>
</dbReference>
<proteinExistence type="inferred from homology"/>
<dbReference type="SMART" id="SM00382">
    <property type="entry name" value="AAA"/>
    <property type="match status" value="1"/>
</dbReference>
<dbReference type="SUPFAM" id="SSF52540">
    <property type="entry name" value="P-loop containing nucleoside triphosphate hydrolases"/>
    <property type="match status" value="1"/>
</dbReference>
<dbReference type="OrthoDB" id="9804819at2"/>
<dbReference type="GO" id="GO:0005524">
    <property type="term" value="F:ATP binding"/>
    <property type="evidence" value="ECO:0007669"/>
    <property type="project" value="UniProtKB-KW"/>
</dbReference>
<keyword evidence="7" id="KW-1185">Reference proteome</keyword>
<organism evidence="6 7">
    <name type="scientific">Actinopolyspora xinjiangensis</name>
    <dbReference type="NCBI Taxonomy" id="405564"/>
    <lineage>
        <taxon>Bacteria</taxon>
        <taxon>Bacillati</taxon>
        <taxon>Actinomycetota</taxon>
        <taxon>Actinomycetes</taxon>
        <taxon>Actinopolysporales</taxon>
        <taxon>Actinopolysporaceae</taxon>
        <taxon>Actinopolyspora</taxon>
    </lineage>
</organism>
<evidence type="ECO:0000256" key="2">
    <source>
        <dbReference type="ARBA" id="ARBA00022448"/>
    </source>
</evidence>
<evidence type="ECO:0000313" key="7">
    <source>
        <dbReference type="Proteomes" id="UP000199497"/>
    </source>
</evidence>
<accession>A0A1H0WSA3</accession>
<dbReference type="InterPro" id="IPR003439">
    <property type="entry name" value="ABC_transporter-like_ATP-bd"/>
</dbReference>
<evidence type="ECO:0000256" key="4">
    <source>
        <dbReference type="ARBA" id="ARBA00022840"/>
    </source>
</evidence>
<evidence type="ECO:0000256" key="1">
    <source>
        <dbReference type="ARBA" id="ARBA00005417"/>
    </source>
</evidence>
<dbReference type="PROSITE" id="PS50893">
    <property type="entry name" value="ABC_TRANSPORTER_2"/>
    <property type="match status" value="1"/>
</dbReference>
<dbReference type="GO" id="GO:0016887">
    <property type="term" value="F:ATP hydrolysis activity"/>
    <property type="evidence" value="ECO:0007669"/>
    <property type="project" value="InterPro"/>
</dbReference>
<comment type="similarity">
    <text evidence="1">Belongs to the ABC transporter superfamily.</text>
</comment>
<dbReference type="InterPro" id="IPR003593">
    <property type="entry name" value="AAA+_ATPase"/>
</dbReference>
<protein>
    <submittedName>
        <fullName evidence="6">ABC-type multidrug transport system, ATPase component</fullName>
    </submittedName>
</protein>
<dbReference type="PANTHER" id="PTHR43335">
    <property type="entry name" value="ABC TRANSPORTER, ATP-BINDING PROTEIN"/>
    <property type="match status" value="1"/>
</dbReference>
<name>A0A1H0WSA3_9ACTN</name>
<reference evidence="7" key="1">
    <citation type="submission" date="2016-10" db="EMBL/GenBank/DDBJ databases">
        <authorList>
            <person name="Varghese N."/>
            <person name="Submissions S."/>
        </authorList>
    </citation>
    <scope>NUCLEOTIDE SEQUENCE [LARGE SCALE GENOMIC DNA]</scope>
    <source>
        <strain evidence="7">DSM 46732</strain>
    </source>
</reference>
<evidence type="ECO:0000313" key="6">
    <source>
        <dbReference type="EMBL" id="SDP93462.1"/>
    </source>
</evidence>
<dbReference type="InterPro" id="IPR017871">
    <property type="entry name" value="ABC_transporter-like_CS"/>
</dbReference>
<evidence type="ECO:0000259" key="5">
    <source>
        <dbReference type="PROSITE" id="PS50893"/>
    </source>
</evidence>
<feature type="domain" description="ABC transporter" evidence="5">
    <location>
        <begin position="3"/>
        <end position="233"/>
    </location>
</feature>
<dbReference type="PROSITE" id="PS00211">
    <property type="entry name" value="ABC_TRANSPORTER_1"/>
    <property type="match status" value="1"/>
</dbReference>
<keyword evidence="4" id="KW-0067">ATP-binding</keyword>
<dbReference type="Pfam" id="PF00005">
    <property type="entry name" value="ABC_tran"/>
    <property type="match status" value="1"/>
</dbReference>
<keyword evidence="2" id="KW-0813">Transport</keyword>
<dbReference type="InterPro" id="IPR027417">
    <property type="entry name" value="P-loop_NTPase"/>
</dbReference>
<evidence type="ECO:0000256" key="3">
    <source>
        <dbReference type="ARBA" id="ARBA00022741"/>
    </source>
</evidence>
<keyword evidence="3" id="KW-0547">Nucleotide-binding</keyword>
<dbReference type="PANTHER" id="PTHR43335:SF2">
    <property type="entry name" value="ABC TRANSPORTER, ATP-BINDING PROTEIN"/>
    <property type="match status" value="1"/>
</dbReference>
<dbReference type="Proteomes" id="UP000199497">
    <property type="component" value="Unassembled WGS sequence"/>
</dbReference>
<sequence>MDVELDRVTLRYGRHTALHDISWTFGEGVNGLLGPNGAGKTTLLSLLTTVSLPSEGRIRLNGNDLSTARGRKEARKLLGYVPQRFSLASEMRTRDTVAYAGWINGLPDAECLPAAERALEAVSLSEHARLRVRKLSGGQRQRLGLAAALVHDPSVLVLDEPTVGLDPGQRLRLRELLGELGEQRTVLLSSHLLEDIAQLCGTVAVLAEGRLAFAGSNDEFHCLLEANAPDSTSSALGSPFERAYDTLVNSLGVSG</sequence>
<gene>
    <name evidence="6" type="ORF">SAMN04487905_114110</name>
</gene>
<dbReference type="STRING" id="405564.SAMN04487905_114110"/>
<dbReference type="EMBL" id="FNJR01000014">
    <property type="protein sequence ID" value="SDP93462.1"/>
    <property type="molecule type" value="Genomic_DNA"/>
</dbReference>
<dbReference type="AlphaFoldDB" id="A0A1H0WSA3"/>